<dbReference type="OrthoDB" id="10251508at2759"/>
<proteinExistence type="predicted"/>
<organism evidence="3 4">
    <name type="scientific">Tetrapyrgos nigripes</name>
    <dbReference type="NCBI Taxonomy" id="182062"/>
    <lineage>
        <taxon>Eukaryota</taxon>
        <taxon>Fungi</taxon>
        <taxon>Dikarya</taxon>
        <taxon>Basidiomycota</taxon>
        <taxon>Agaricomycotina</taxon>
        <taxon>Agaricomycetes</taxon>
        <taxon>Agaricomycetidae</taxon>
        <taxon>Agaricales</taxon>
        <taxon>Marasmiineae</taxon>
        <taxon>Marasmiaceae</taxon>
        <taxon>Tetrapyrgos</taxon>
    </lineage>
</organism>
<protein>
    <recommendedName>
        <fullName evidence="2">FIST domain-containing protein</fullName>
    </recommendedName>
</protein>
<keyword evidence="4" id="KW-1185">Reference proteome</keyword>
<name>A0A8H5FGU9_9AGAR</name>
<dbReference type="EMBL" id="JAACJM010000228">
    <property type="protein sequence ID" value="KAF5336284.1"/>
    <property type="molecule type" value="Genomic_DNA"/>
</dbReference>
<gene>
    <name evidence="3" type="ORF">D9758_014492</name>
</gene>
<feature type="region of interest" description="Disordered" evidence="1">
    <location>
        <begin position="395"/>
        <end position="423"/>
    </location>
</feature>
<accession>A0A8H5FGU9</accession>
<dbReference type="AlphaFoldDB" id="A0A8H5FGU9"/>
<evidence type="ECO:0000313" key="3">
    <source>
        <dbReference type="EMBL" id="KAF5336284.1"/>
    </source>
</evidence>
<sequence length="490" mass="52982">MHTIISRSPTRILKYIDRLKQSTNSSRSSVIFSVSPPAKSSDLSDFVDALTAWPNASAIGCLAAPTHRDAITCSVAFFKDHDSVLFRSTIPGREQTQVGRWHSFRKPEARIDVASMLEKRGQGRDWDDIWSTGGHEDVDLPEELTNVNPSLVQNIFYFSDQSPEGLSFALNKSFPRANTLGLLASSTPFITGRPVTLFHNKHIYDSGAVGIALTSNSQSRCTLNLPNGLEPLGEVLSVTDSEGNLINTLNNDNPTQLLLSAIRRADIDTTSSNAMSFKEDSEFYLATFDAATSGPGSMTKLHQFHSITAGDPSRGTISLNTQSSSPRVGTPVQFFYRHASSIPASAFSATPSPLATSSLIPSSFISSTTTSSCNSADQTKPILAFAVSPHPTLDSHSGFHFSDQNRDIQSSDSQHPHPDENDPIVVQNTFLAASENGFVLSRRGAATESRSGDVDAREGLTDSEVKGVRSEKREEPWTCTVPGCVADAQL</sequence>
<evidence type="ECO:0000313" key="4">
    <source>
        <dbReference type="Proteomes" id="UP000559256"/>
    </source>
</evidence>
<evidence type="ECO:0000256" key="1">
    <source>
        <dbReference type="SAM" id="MobiDB-lite"/>
    </source>
</evidence>
<reference evidence="3 4" key="1">
    <citation type="journal article" date="2020" name="ISME J.">
        <title>Uncovering the hidden diversity of litter-decomposition mechanisms in mushroom-forming fungi.</title>
        <authorList>
            <person name="Floudas D."/>
            <person name="Bentzer J."/>
            <person name="Ahren D."/>
            <person name="Johansson T."/>
            <person name="Persson P."/>
            <person name="Tunlid A."/>
        </authorList>
    </citation>
    <scope>NUCLEOTIDE SEQUENCE [LARGE SCALE GENOMIC DNA]</scope>
    <source>
        <strain evidence="3 4">CBS 291.85</strain>
    </source>
</reference>
<evidence type="ECO:0000259" key="2">
    <source>
        <dbReference type="Pfam" id="PF08495"/>
    </source>
</evidence>
<dbReference type="Proteomes" id="UP000559256">
    <property type="component" value="Unassembled WGS sequence"/>
</dbReference>
<comment type="caution">
    <text evidence="3">The sequence shown here is derived from an EMBL/GenBank/DDBJ whole genome shotgun (WGS) entry which is preliminary data.</text>
</comment>
<feature type="domain" description="FIST" evidence="2">
    <location>
        <begin position="42"/>
        <end position="251"/>
    </location>
</feature>
<dbReference type="InterPro" id="IPR013702">
    <property type="entry name" value="FIST_domain_N"/>
</dbReference>
<dbReference type="Pfam" id="PF08495">
    <property type="entry name" value="FIST"/>
    <property type="match status" value="1"/>
</dbReference>